<dbReference type="AlphaFoldDB" id="A0A0C3AMZ1"/>
<dbReference type="InParanoid" id="A0A0C3AMZ1"/>
<dbReference type="OrthoDB" id="2369050at2759"/>
<keyword evidence="2" id="KW-1185">Reference proteome</keyword>
<dbReference type="EMBL" id="KN833049">
    <property type="protein sequence ID" value="KIM75263.1"/>
    <property type="molecule type" value="Genomic_DNA"/>
</dbReference>
<reference evidence="2" key="2">
    <citation type="submission" date="2015-01" db="EMBL/GenBank/DDBJ databases">
        <title>Evolutionary Origins and Diversification of the Mycorrhizal Mutualists.</title>
        <authorList>
            <consortium name="DOE Joint Genome Institute"/>
            <consortium name="Mycorrhizal Genomics Consortium"/>
            <person name="Kohler A."/>
            <person name="Kuo A."/>
            <person name="Nagy L.G."/>
            <person name="Floudas D."/>
            <person name="Copeland A."/>
            <person name="Barry K.W."/>
            <person name="Cichocki N."/>
            <person name="Veneault-Fourrey C."/>
            <person name="LaButti K."/>
            <person name="Lindquist E.A."/>
            <person name="Lipzen A."/>
            <person name="Lundell T."/>
            <person name="Morin E."/>
            <person name="Murat C."/>
            <person name="Riley R."/>
            <person name="Ohm R."/>
            <person name="Sun H."/>
            <person name="Tunlid A."/>
            <person name="Henrissat B."/>
            <person name="Grigoriev I.V."/>
            <person name="Hibbett D.S."/>
            <person name="Martin F."/>
        </authorList>
    </citation>
    <scope>NUCLEOTIDE SEQUENCE [LARGE SCALE GENOMIC DNA]</scope>
    <source>
        <strain evidence="2">F 1598</strain>
    </source>
</reference>
<evidence type="ECO:0000313" key="2">
    <source>
        <dbReference type="Proteomes" id="UP000054166"/>
    </source>
</evidence>
<proteinExistence type="predicted"/>
<dbReference type="STRING" id="765440.A0A0C3AMZ1"/>
<name>A0A0C3AMZ1_PILCF</name>
<sequence length="177" mass="19764">MSTQTTTLLKHSSMATYIGEQGKPLVITPGKLTPDLLFDFKNGAYSYFLFKDIKLEKEVSKIAGGLQDGCIQTWYLNCAAVDAAGFPAFMKHICDSWLELGWEQEVKLVVLASHQGNSAISDWIMLLESTNTLLNGHVCKLSDNDLRNHIQSHVHPDMMTATTTAELYLIASYDKYK</sequence>
<dbReference type="HOGENOM" id="CLU_080068_1_0_1"/>
<accession>A0A0C3AMZ1</accession>
<gene>
    <name evidence="1" type="ORF">PILCRDRAFT_79212</name>
</gene>
<dbReference type="Proteomes" id="UP000054166">
    <property type="component" value="Unassembled WGS sequence"/>
</dbReference>
<protein>
    <submittedName>
        <fullName evidence="1">Uncharacterized protein</fullName>
    </submittedName>
</protein>
<evidence type="ECO:0000313" key="1">
    <source>
        <dbReference type="EMBL" id="KIM75263.1"/>
    </source>
</evidence>
<reference evidence="1 2" key="1">
    <citation type="submission" date="2014-04" db="EMBL/GenBank/DDBJ databases">
        <authorList>
            <consortium name="DOE Joint Genome Institute"/>
            <person name="Kuo A."/>
            <person name="Tarkka M."/>
            <person name="Buscot F."/>
            <person name="Kohler A."/>
            <person name="Nagy L.G."/>
            <person name="Floudas D."/>
            <person name="Copeland A."/>
            <person name="Barry K.W."/>
            <person name="Cichocki N."/>
            <person name="Veneault-Fourrey C."/>
            <person name="LaButti K."/>
            <person name="Lindquist E.A."/>
            <person name="Lipzen A."/>
            <person name="Lundell T."/>
            <person name="Morin E."/>
            <person name="Murat C."/>
            <person name="Sun H."/>
            <person name="Tunlid A."/>
            <person name="Henrissat B."/>
            <person name="Grigoriev I.V."/>
            <person name="Hibbett D.S."/>
            <person name="Martin F."/>
            <person name="Nordberg H.P."/>
            <person name="Cantor M.N."/>
            <person name="Hua S.X."/>
        </authorList>
    </citation>
    <scope>NUCLEOTIDE SEQUENCE [LARGE SCALE GENOMIC DNA]</scope>
    <source>
        <strain evidence="1 2">F 1598</strain>
    </source>
</reference>
<organism evidence="1 2">
    <name type="scientific">Piloderma croceum (strain F 1598)</name>
    <dbReference type="NCBI Taxonomy" id="765440"/>
    <lineage>
        <taxon>Eukaryota</taxon>
        <taxon>Fungi</taxon>
        <taxon>Dikarya</taxon>
        <taxon>Basidiomycota</taxon>
        <taxon>Agaricomycotina</taxon>
        <taxon>Agaricomycetes</taxon>
        <taxon>Agaricomycetidae</taxon>
        <taxon>Atheliales</taxon>
        <taxon>Atheliaceae</taxon>
        <taxon>Piloderma</taxon>
    </lineage>
</organism>